<accession>A0A246G9E7</accession>
<gene>
    <name evidence="1" type="ORF">BWK62_10365</name>
</gene>
<reference evidence="1 2" key="1">
    <citation type="journal article" date="2017" name="Infect. Genet. Evol.">
        <title>Comparative genome analysis of fish pathogen Flavobacterium columnare reveals extensive sequence diversity within the species.</title>
        <authorList>
            <person name="Kayansamruaj P."/>
            <person name="Dong H.T."/>
            <person name="Hirono I."/>
            <person name="Kondo H."/>
            <person name="Senapin S."/>
            <person name="Rodkhum C."/>
        </authorList>
    </citation>
    <scope>NUCLEOTIDE SEQUENCE [LARGE SCALE GENOMIC DNA]</scope>
    <source>
        <strain evidence="1 2">1214</strain>
    </source>
</reference>
<dbReference type="OrthoDB" id="1372518at2"/>
<name>A0A246G9E7_9FLAO</name>
<proteinExistence type="predicted"/>
<organism evidence="1 2">
    <name type="scientific">Flavobacterium columnare</name>
    <dbReference type="NCBI Taxonomy" id="996"/>
    <lineage>
        <taxon>Bacteria</taxon>
        <taxon>Pseudomonadati</taxon>
        <taxon>Bacteroidota</taxon>
        <taxon>Flavobacteriia</taxon>
        <taxon>Flavobacteriales</taxon>
        <taxon>Flavobacteriaceae</taxon>
        <taxon>Flavobacterium</taxon>
    </lineage>
</organism>
<sequence length="64" mass="7748">MSKYDELIRLSKLANESYDNNEIDEDTIKKIFSQCLKEYRRIQAEENARIKKDCINMFFKKPLQ</sequence>
<evidence type="ECO:0000313" key="2">
    <source>
        <dbReference type="Proteomes" id="UP000198034"/>
    </source>
</evidence>
<protein>
    <submittedName>
        <fullName evidence="1">Uncharacterized protein</fullName>
    </submittedName>
</protein>
<comment type="caution">
    <text evidence="1">The sequence shown here is derived from an EMBL/GenBank/DDBJ whole genome shotgun (WGS) entry which is preliminary data.</text>
</comment>
<dbReference type="Proteomes" id="UP000198034">
    <property type="component" value="Unassembled WGS sequence"/>
</dbReference>
<dbReference type="AlphaFoldDB" id="A0A246G9E7"/>
<evidence type="ECO:0000313" key="1">
    <source>
        <dbReference type="EMBL" id="OWP76163.1"/>
    </source>
</evidence>
<dbReference type="EMBL" id="MTCY01000030">
    <property type="protein sequence ID" value="OWP76163.1"/>
    <property type="molecule type" value="Genomic_DNA"/>
</dbReference>